<reference evidence="5" key="1">
    <citation type="journal article" date="2019" name="Int. J. Syst. Evol. Microbiol.">
        <title>The Global Catalogue of Microorganisms (GCM) 10K type strain sequencing project: providing services to taxonomists for standard genome sequencing and annotation.</title>
        <authorList>
            <consortium name="The Broad Institute Genomics Platform"/>
            <consortium name="The Broad Institute Genome Sequencing Center for Infectious Disease"/>
            <person name="Wu L."/>
            <person name="Ma J."/>
        </authorList>
    </citation>
    <scope>NUCLEOTIDE SEQUENCE [LARGE SCALE GENOMIC DNA]</scope>
    <source>
        <strain evidence="5">CCUG 49452</strain>
    </source>
</reference>
<comment type="subunit">
    <text evidence="3">Interacts with GyrB.</text>
</comment>
<dbReference type="EMBL" id="JBHSHJ010000017">
    <property type="protein sequence ID" value="MFC4790357.1"/>
    <property type="molecule type" value="Genomic_DNA"/>
</dbReference>
<dbReference type="Gene3D" id="3.30.50.10">
    <property type="entry name" value="Erythroid Transcription Factor GATA-1, subunit A"/>
    <property type="match status" value="1"/>
</dbReference>
<protein>
    <recommendedName>
        <fullName evidence="3">DNA gyrase inhibitor YacG</fullName>
    </recommendedName>
</protein>
<dbReference type="Proteomes" id="UP001596001">
    <property type="component" value="Unassembled WGS sequence"/>
</dbReference>
<comment type="caution">
    <text evidence="4">The sequence shown here is derived from an EMBL/GenBank/DDBJ whole genome shotgun (WGS) entry which is preliminary data.</text>
</comment>
<dbReference type="RefSeq" id="WP_382434764.1">
    <property type="nucleotide sequence ID" value="NZ_JBHSHJ010000017.1"/>
</dbReference>
<feature type="binding site" evidence="3">
    <location>
        <position position="35"/>
    </location>
    <ligand>
        <name>Zn(2+)</name>
        <dbReference type="ChEBI" id="CHEBI:29105"/>
    </ligand>
</feature>
<evidence type="ECO:0000313" key="5">
    <source>
        <dbReference type="Proteomes" id="UP001596001"/>
    </source>
</evidence>
<dbReference type="PANTHER" id="PTHR36150">
    <property type="entry name" value="DNA GYRASE INHIBITOR YACG"/>
    <property type="match status" value="1"/>
</dbReference>
<dbReference type="SUPFAM" id="SSF57716">
    <property type="entry name" value="Glucocorticoid receptor-like (DNA-binding domain)"/>
    <property type="match status" value="1"/>
</dbReference>
<gene>
    <name evidence="3" type="primary">yacG</name>
    <name evidence="4" type="ORF">ACFO6X_15345</name>
</gene>
<comment type="similarity">
    <text evidence="3">Belongs to the DNA gyrase inhibitor YacG family.</text>
</comment>
<organism evidence="4 5">
    <name type="scientific">Giesbergeria sinuosa</name>
    <dbReference type="NCBI Taxonomy" id="80883"/>
    <lineage>
        <taxon>Bacteria</taxon>
        <taxon>Pseudomonadati</taxon>
        <taxon>Pseudomonadota</taxon>
        <taxon>Betaproteobacteria</taxon>
        <taxon>Burkholderiales</taxon>
        <taxon>Comamonadaceae</taxon>
        <taxon>Giesbergeria</taxon>
    </lineage>
</organism>
<comment type="function">
    <text evidence="3">Inhibits all the catalytic activities of DNA gyrase by preventing its interaction with DNA. Acts by binding directly to the C-terminal domain of GyrB, which probably disrupts DNA binding by the gyrase.</text>
</comment>
<sequence>MSSPLPHPSAERIVTCPACQGPSLYGPTNAWRPFCSQRCKLTDLGAWASERFGLPETMESTADMPPLHT</sequence>
<keyword evidence="1 3" id="KW-0479">Metal-binding</keyword>
<feature type="binding site" evidence="3">
    <location>
        <position position="39"/>
    </location>
    <ligand>
        <name>Zn(2+)</name>
        <dbReference type="ChEBI" id="CHEBI:29105"/>
    </ligand>
</feature>
<name>A0ABV9QI49_9BURK</name>
<dbReference type="PANTHER" id="PTHR36150:SF1">
    <property type="entry name" value="DNA GYRASE INHIBITOR YACG"/>
    <property type="match status" value="1"/>
</dbReference>
<evidence type="ECO:0000313" key="4">
    <source>
        <dbReference type="EMBL" id="MFC4790357.1"/>
    </source>
</evidence>
<dbReference type="InterPro" id="IPR013088">
    <property type="entry name" value="Znf_NHR/GATA"/>
</dbReference>
<keyword evidence="5" id="KW-1185">Reference proteome</keyword>
<feature type="binding site" evidence="3">
    <location>
        <position position="19"/>
    </location>
    <ligand>
        <name>Zn(2+)</name>
        <dbReference type="ChEBI" id="CHEBI:29105"/>
    </ligand>
</feature>
<dbReference type="HAMAP" id="MF_00649">
    <property type="entry name" value="DNA_gyrase_inhibitor_YacG"/>
    <property type="match status" value="1"/>
</dbReference>
<dbReference type="Pfam" id="PF03884">
    <property type="entry name" value="YacG"/>
    <property type="match status" value="1"/>
</dbReference>
<evidence type="ECO:0000256" key="1">
    <source>
        <dbReference type="ARBA" id="ARBA00022723"/>
    </source>
</evidence>
<keyword evidence="2 3" id="KW-0862">Zinc</keyword>
<feature type="binding site" evidence="3">
    <location>
        <position position="16"/>
    </location>
    <ligand>
        <name>Zn(2+)</name>
        <dbReference type="ChEBI" id="CHEBI:29105"/>
    </ligand>
</feature>
<comment type="cofactor">
    <cofactor evidence="3">
        <name>Zn(2+)</name>
        <dbReference type="ChEBI" id="CHEBI:29105"/>
    </cofactor>
    <text evidence="3">Binds 1 zinc ion.</text>
</comment>
<proteinExistence type="inferred from homology"/>
<evidence type="ECO:0000256" key="2">
    <source>
        <dbReference type="ARBA" id="ARBA00022833"/>
    </source>
</evidence>
<accession>A0ABV9QI49</accession>
<dbReference type="InterPro" id="IPR005584">
    <property type="entry name" value="DNA_gyrase_inhibitor_YacG"/>
</dbReference>
<evidence type="ECO:0000256" key="3">
    <source>
        <dbReference type="HAMAP-Rule" id="MF_00649"/>
    </source>
</evidence>